<evidence type="ECO:0008006" key="3">
    <source>
        <dbReference type="Google" id="ProtNLM"/>
    </source>
</evidence>
<evidence type="ECO:0000313" key="2">
    <source>
        <dbReference type="Proteomes" id="UP000288805"/>
    </source>
</evidence>
<comment type="caution">
    <text evidence="1">The sequence shown here is derived from an EMBL/GenBank/DDBJ whole genome shotgun (WGS) entry which is preliminary data.</text>
</comment>
<evidence type="ECO:0000313" key="1">
    <source>
        <dbReference type="EMBL" id="RVX08317.1"/>
    </source>
</evidence>
<gene>
    <name evidence="1" type="ORF">CK203_017642</name>
</gene>
<name>A0A438JH88_VITVI</name>
<proteinExistence type="predicted"/>
<dbReference type="PANTHER" id="PTHR34222:SF40">
    <property type="match status" value="1"/>
</dbReference>
<reference evidence="1 2" key="1">
    <citation type="journal article" date="2018" name="PLoS Genet.">
        <title>Population sequencing reveals clonal diversity and ancestral inbreeding in the grapevine cultivar Chardonnay.</title>
        <authorList>
            <person name="Roach M.J."/>
            <person name="Johnson D.L."/>
            <person name="Bohlmann J."/>
            <person name="van Vuuren H.J."/>
            <person name="Jones S.J."/>
            <person name="Pretorius I.S."/>
            <person name="Schmidt S.A."/>
            <person name="Borneman A.R."/>
        </authorList>
    </citation>
    <scope>NUCLEOTIDE SEQUENCE [LARGE SCALE GENOMIC DNA]</scope>
    <source>
        <strain evidence="2">cv. Chardonnay</strain>
        <tissue evidence="1">Leaf</tissue>
    </source>
</reference>
<accession>A0A438JH88</accession>
<dbReference type="AlphaFoldDB" id="A0A438JH88"/>
<dbReference type="EMBL" id="QGNW01000042">
    <property type="protein sequence ID" value="RVX08317.1"/>
    <property type="molecule type" value="Genomic_DNA"/>
</dbReference>
<organism evidence="1 2">
    <name type="scientific">Vitis vinifera</name>
    <name type="common">Grape</name>
    <dbReference type="NCBI Taxonomy" id="29760"/>
    <lineage>
        <taxon>Eukaryota</taxon>
        <taxon>Viridiplantae</taxon>
        <taxon>Streptophyta</taxon>
        <taxon>Embryophyta</taxon>
        <taxon>Tracheophyta</taxon>
        <taxon>Spermatophyta</taxon>
        <taxon>Magnoliopsida</taxon>
        <taxon>eudicotyledons</taxon>
        <taxon>Gunneridae</taxon>
        <taxon>Pentapetalae</taxon>
        <taxon>rosids</taxon>
        <taxon>Vitales</taxon>
        <taxon>Vitaceae</taxon>
        <taxon>Viteae</taxon>
        <taxon>Vitis</taxon>
    </lineage>
</organism>
<protein>
    <recommendedName>
        <fullName evidence="3">Retrovirus-related Pol polyprotein from transposon RE1</fullName>
    </recommendedName>
</protein>
<sequence>MKMGYILGTIKVPKTTNPLFESWDFENSMIMSRLLNYMQPEIGKTFLFQSTAKDIWDVVIASPRDVAKLAKILEQERIFDFLAGLRPEYDEVRSRLLDKNVVPDLHEVFSIIRDEESRQTVMLGSNNEPDQSALKVSCENTAGSKKNDQWRDFCNRNNHTRETC</sequence>
<dbReference type="PANTHER" id="PTHR34222">
    <property type="entry name" value="GAG_PRE-INTEGRS DOMAIN-CONTAINING PROTEIN"/>
    <property type="match status" value="1"/>
</dbReference>
<dbReference type="Proteomes" id="UP000288805">
    <property type="component" value="Unassembled WGS sequence"/>
</dbReference>